<name>A0A0P1GIG2_9RHOB</name>
<dbReference type="RefSeq" id="WP_058291489.1">
    <property type="nucleotide sequence ID" value="NZ_CYSD01000042.1"/>
</dbReference>
<dbReference type="Proteomes" id="UP000052022">
    <property type="component" value="Unassembled WGS sequence"/>
</dbReference>
<keyword evidence="3" id="KW-1185">Reference proteome</keyword>
<accession>A0A0P1GIG2</accession>
<dbReference type="OrthoDB" id="7863415at2"/>
<evidence type="ECO:0000313" key="2">
    <source>
        <dbReference type="EMBL" id="CUH81645.1"/>
    </source>
</evidence>
<gene>
    <name evidence="2" type="ORF">TRM7557_03527</name>
</gene>
<sequence>MRRPVLPNDIITCARALLACRAEKRGARARTIAQGARRAGRYAQVTGRLHPRWGDGSLDAAARRFALAPEPFWDDPEYIACLQTALAVVQQQLPKRIIEKAPEA</sequence>
<evidence type="ECO:0000313" key="3">
    <source>
        <dbReference type="Proteomes" id="UP000052022"/>
    </source>
</evidence>
<dbReference type="EMBL" id="CYSD01000042">
    <property type="protein sequence ID" value="CUH81645.1"/>
    <property type="molecule type" value="Genomic_DNA"/>
</dbReference>
<dbReference type="AlphaFoldDB" id="A0A0P1GIG2"/>
<feature type="domain" description="DUF7742" evidence="1">
    <location>
        <begin position="3"/>
        <end position="87"/>
    </location>
</feature>
<evidence type="ECO:0000259" key="1">
    <source>
        <dbReference type="Pfam" id="PF24891"/>
    </source>
</evidence>
<organism evidence="2 3">
    <name type="scientific">Tritonibacter multivorans</name>
    <dbReference type="NCBI Taxonomy" id="928856"/>
    <lineage>
        <taxon>Bacteria</taxon>
        <taxon>Pseudomonadati</taxon>
        <taxon>Pseudomonadota</taxon>
        <taxon>Alphaproteobacteria</taxon>
        <taxon>Rhodobacterales</taxon>
        <taxon>Paracoccaceae</taxon>
        <taxon>Tritonibacter</taxon>
    </lineage>
</organism>
<dbReference type="STRING" id="928856.SAMN04488049_102364"/>
<dbReference type="InterPro" id="IPR056644">
    <property type="entry name" value="DUF7742"/>
</dbReference>
<reference evidence="2 3" key="1">
    <citation type="submission" date="2015-09" db="EMBL/GenBank/DDBJ databases">
        <authorList>
            <consortium name="Swine Surveillance"/>
        </authorList>
    </citation>
    <scope>NUCLEOTIDE SEQUENCE [LARGE SCALE GENOMIC DNA]</scope>
    <source>
        <strain evidence="2 3">CECT 7557</strain>
    </source>
</reference>
<proteinExistence type="predicted"/>
<protein>
    <recommendedName>
        <fullName evidence="1">DUF7742 domain-containing protein</fullName>
    </recommendedName>
</protein>
<dbReference type="Pfam" id="PF24891">
    <property type="entry name" value="DUF7742"/>
    <property type="match status" value="1"/>
</dbReference>